<sequence>MSVLPKKLPTTQRVEVYPDDEELCQATLEDREAVMGIDRNVYQGEDYLQTLYADHVTGPGMTGYLYKKQGNVVGFLSVQLIDGGQTLLTCAGRIAAEYRDGGMYGRFTRRVFHEYRNFPGVRHVVMTVNDLNMAAIGQKLLKTYRIVMETVCRENIAALVFFQCVNRKRAVFLC</sequence>
<evidence type="ECO:0000313" key="1">
    <source>
        <dbReference type="EMBL" id="KAK7500395.1"/>
    </source>
</evidence>
<protein>
    <recommendedName>
        <fullName evidence="3">N-acetyltransferase domain-containing protein</fullName>
    </recommendedName>
</protein>
<accession>A0ABD0LLS4</accession>
<keyword evidence="2" id="KW-1185">Reference proteome</keyword>
<dbReference type="InterPro" id="IPR016181">
    <property type="entry name" value="Acyl_CoA_acyltransferase"/>
</dbReference>
<name>A0ABD0LLS4_9CAEN</name>
<dbReference type="SUPFAM" id="SSF55729">
    <property type="entry name" value="Acyl-CoA N-acyltransferases (Nat)"/>
    <property type="match status" value="1"/>
</dbReference>
<evidence type="ECO:0008006" key="3">
    <source>
        <dbReference type="Google" id="ProtNLM"/>
    </source>
</evidence>
<dbReference type="AlphaFoldDB" id="A0ABD0LLS4"/>
<evidence type="ECO:0000313" key="2">
    <source>
        <dbReference type="Proteomes" id="UP001519460"/>
    </source>
</evidence>
<proteinExistence type="predicted"/>
<organism evidence="1 2">
    <name type="scientific">Batillaria attramentaria</name>
    <dbReference type="NCBI Taxonomy" id="370345"/>
    <lineage>
        <taxon>Eukaryota</taxon>
        <taxon>Metazoa</taxon>
        <taxon>Spiralia</taxon>
        <taxon>Lophotrochozoa</taxon>
        <taxon>Mollusca</taxon>
        <taxon>Gastropoda</taxon>
        <taxon>Caenogastropoda</taxon>
        <taxon>Sorbeoconcha</taxon>
        <taxon>Cerithioidea</taxon>
        <taxon>Batillariidae</taxon>
        <taxon>Batillaria</taxon>
    </lineage>
</organism>
<dbReference type="Proteomes" id="UP001519460">
    <property type="component" value="Unassembled WGS sequence"/>
</dbReference>
<gene>
    <name evidence="1" type="ORF">BaRGS_00008302</name>
</gene>
<dbReference type="PANTHER" id="PTHR47403:SF6">
    <property type="entry name" value="N-ACETYLTRANSFERASE DOMAIN-CONTAINING PROTEIN"/>
    <property type="match status" value="1"/>
</dbReference>
<reference evidence="1 2" key="1">
    <citation type="journal article" date="2023" name="Sci. Data">
        <title>Genome assembly of the Korean intertidal mud-creeper Batillaria attramentaria.</title>
        <authorList>
            <person name="Patra A.K."/>
            <person name="Ho P.T."/>
            <person name="Jun S."/>
            <person name="Lee S.J."/>
            <person name="Kim Y."/>
            <person name="Won Y.J."/>
        </authorList>
    </citation>
    <scope>NUCLEOTIDE SEQUENCE [LARGE SCALE GENOMIC DNA]</scope>
    <source>
        <strain evidence="1">Wonlab-2016</strain>
    </source>
</reference>
<comment type="caution">
    <text evidence="1">The sequence shown here is derived from an EMBL/GenBank/DDBJ whole genome shotgun (WGS) entry which is preliminary data.</text>
</comment>
<dbReference type="EMBL" id="JACVVK020000037">
    <property type="protein sequence ID" value="KAK7500395.1"/>
    <property type="molecule type" value="Genomic_DNA"/>
</dbReference>
<dbReference type="Gene3D" id="3.40.630.30">
    <property type="match status" value="1"/>
</dbReference>
<dbReference type="PANTHER" id="PTHR47403">
    <property type="entry name" value="LOC100145250 PROTEIN"/>
    <property type="match status" value="1"/>
</dbReference>